<gene>
    <name evidence="2" type="ORF">GAK35_01048</name>
</gene>
<feature type="transmembrane region" description="Helical" evidence="1">
    <location>
        <begin position="7"/>
        <end position="25"/>
    </location>
</feature>
<sequence length="227" mass="24643">MGKMKRYWPHGVVIASLLSLTWYGVWGGMPEPVSNRLAAWVQAIGAIAAVYGAYVIGRQQMVHDQALAKDAAAAAGERLLKVVRAVVNDVYQQILDVEEVFSDTDTVTVGNLVYPSFFALGMQYDASSYGTSVRRLEAIPVFDLGSETVAANVIALQEAASRLVQWFDLASRIALGPKQKGDEHISNDQAALVIRSHIKDARQAYEAIIAEVGGAPLKEGRPFRGKI</sequence>
<accession>A0A7V8FYT1</accession>
<keyword evidence="1" id="KW-1133">Transmembrane helix</keyword>
<organism evidence="2 3">
    <name type="scientific">Herbaspirillum frisingense</name>
    <dbReference type="NCBI Taxonomy" id="92645"/>
    <lineage>
        <taxon>Bacteria</taxon>
        <taxon>Pseudomonadati</taxon>
        <taxon>Pseudomonadota</taxon>
        <taxon>Betaproteobacteria</taxon>
        <taxon>Burkholderiales</taxon>
        <taxon>Oxalobacteraceae</taxon>
        <taxon>Herbaspirillum</taxon>
    </lineage>
</organism>
<dbReference type="EMBL" id="WNDX01000021">
    <property type="protein sequence ID" value="KAF1046363.1"/>
    <property type="molecule type" value="Genomic_DNA"/>
</dbReference>
<comment type="caution">
    <text evidence="2">The sequence shown here is derived from an EMBL/GenBank/DDBJ whole genome shotgun (WGS) entry which is preliminary data.</text>
</comment>
<dbReference type="Proteomes" id="UP000462435">
    <property type="component" value="Unassembled WGS sequence"/>
</dbReference>
<name>A0A7V8FYT1_9BURK</name>
<proteinExistence type="predicted"/>
<feature type="transmembrane region" description="Helical" evidence="1">
    <location>
        <begin position="37"/>
        <end position="57"/>
    </location>
</feature>
<evidence type="ECO:0000313" key="2">
    <source>
        <dbReference type="EMBL" id="KAF1046363.1"/>
    </source>
</evidence>
<keyword evidence="1" id="KW-0812">Transmembrane</keyword>
<keyword evidence="1" id="KW-0472">Membrane</keyword>
<dbReference type="AlphaFoldDB" id="A0A7V8FYT1"/>
<protein>
    <submittedName>
        <fullName evidence="2">Uncharacterized protein</fullName>
    </submittedName>
</protein>
<evidence type="ECO:0000256" key="1">
    <source>
        <dbReference type="SAM" id="Phobius"/>
    </source>
</evidence>
<reference evidence="3" key="1">
    <citation type="journal article" date="2020" name="MBio">
        <title>Horizontal gene transfer to a defensive symbiont with a reduced genome amongst a multipartite beetle microbiome.</title>
        <authorList>
            <person name="Waterworth S.C."/>
            <person name="Florez L.V."/>
            <person name="Rees E.R."/>
            <person name="Hertweck C."/>
            <person name="Kaltenpoth M."/>
            <person name="Kwan J.C."/>
        </authorList>
    </citation>
    <scope>NUCLEOTIDE SEQUENCE [LARGE SCALE GENOMIC DNA]</scope>
</reference>
<evidence type="ECO:0000313" key="3">
    <source>
        <dbReference type="Proteomes" id="UP000462435"/>
    </source>
</evidence>